<evidence type="ECO:0000256" key="5">
    <source>
        <dbReference type="SAM" id="MobiDB-lite"/>
    </source>
</evidence>
<feature type="transmembrane region" description="Helical" evidence="6">
    <location>
        <begin position="94"/>
        <end position="114"/>
    </location>
</feature>
<feature type="transmembrane region" description="Helical" evidence="6">
    <location>
        <begin position="157"/>
        <end position="179"/>
    </location>
</feature>
<accession>A0A426Q112</accession>
<evidence type="ECO:0000256" key="1">
    <source>
        <dbReference type="ARBA" id="ARBA00004651"/>
    </source>
</evidence>
<sequence length="454" mass="45396">MTEKKPRPHNSDSVSPLIPAARSIAWSAVIAGTLAVLLDGFDSAAMSFLIPTLAHQWGVAPQYFTVPLTLTNIGAVLGFLACGRLSARVGQRTVLIGGTAWFGLATVLTALVLPTQLRILLDVTRFLTGLGLGAVLPAAIGLAVARSGEERRHGVSAGVALGIIAGGAVGGMVGGPLIRTVGATGVFWVAGLLPLVLAAVIAAVLPAVGAERAAATGDADAREEHRRQAEVGRMLERGLRVRTLLLWLFSFAVFIAVYALMYWIPTLLLAFGFTPEQAPKGTAVFGLGGVVGGALMVPVVARTRIRRALVVAPVIGGVGAVAAASAHVPAAVTLLLVAGAGVGVTACQVGQLVAAVAFYPAGTRTTAVAWTSAAGRIGSIVGPAVGGILLGLGLSGQDVLRLAVVPLAVAFVAAVGLAVVSVRDARAGRGHGDAGGAGDAGDAGRTAAAGAVTP</sequence>
<evidence type="ECO:0000259" key="7">
    <source>
        <dbReference type="PROSITE" id="PS50850"/>
    </source>
</evidence>
<keyword evidence="2 6" id="KW-0812">Transmembrane</keyword>
<dbReference type="AlphaFoldDB" id="A0A426Q112"/>
<protein>
    <submittedName>
        <fullName evidence="8">MFS transporter</fullName>
    </submittedName>
</protein>
<dbReference type="Pfam" id="PF07690">
    <property type="entry name" value="MFS_1"/>
    <property type="match status" value="1"/>
</dbReference>
<dbReference type="InterPro" id="IPR036259">
    <property type="entry name" value="MFS_trans_sf"/>
</dbReference>
<keyword evidence="3 6" id="KW-1133">Transmembrane helix</keyword>
<keyword evidence="4 6" id="KW-0472">Membrane</keyword>
<feature type="transmembrane region" description="Helical" evidence="6">
    <location>
        <begin position="61"/>
        <end position="82"/>
    </location>
</feature>
<name>A0A426Q112_9CORY</name>
<feature type="transmembrane region" description="Helical" evidence="6">
    <location>
        <begin position="126"/>
        <end position="145"/>
    </location>
</feature>
<feature type="transmembrane region" description="Helical" evidence="6">
    <location>
        <begin position="284"/>
        <end position="301"/>
    </location>
</feature>
<feature type="transmembrane region" description="Helical" evidence="6">
    <location>
        <begin position="334"/>
        <end position="361"/>
    </location>
</feature>
<feature type="transmembrane region" description="Helical" evidence="6">
    <location>
        <begin position="400"/>
        <end position="420"/>
    </location>
</feature>
<feature type="transmembrane region" description="Helical" evidence="6">
    <location>
        <begin position="20"/>
        <end position="41"/>
    </location>
</feature>
<evidence type="ECO:0000256" key="3">
    <source>
        <dbReference type="ARBA" id="ARBA00022989"/>
    </source>
</evidence>
<feature type="transmembrane region" description="Helical" evidence="6">
    <location>
        <begin position="244"/>
        <end position="264"/>
    </location>
</feature>
<reference evidence="8 9" key="1">
    <citation type="submission" date="2018-01" db="EMBL/GenBank/DDBJ databases">
        <title>Twenty Corynebacterium bovis Genomes.</title>
        <authorList>
            <person name="Gulvik C.A."/>
        </authorList>
    </citation>
    <scope>NUCLEOTIDE SEQUENCE [LARGE SCALE GENOMIC DNA]</scope>
    <source>
        <strain evidence="8 9">F6900</strain>
    </source>
</reference>
<feature type="compositionally biased region" description="Low complexity" evidence="5">
    <location>
        <begin position="443"/>
        <end position="454"/>
    </location>
</feature>
<feature type="transmembrane region" description="Helical" evidence="6">
    <location>
        <begin position="185"/>
        <end position="205"/>
    </location>
</feature>
<dbReference type="InterPro" id="IPR020846">
    <property type="entry name" value="MFS_dom"/>
</dbReference>
<dbReference type="PROSITE" id="PS50850">
    <property type="entry name" value="MFS"/>
    <property type="match status" value="1"/>
</dbReference>
<comment type="subcellular location">
    <subcellularLocation>
        <location evidence="1">Cell membrane</location>
        <topology evidence="1">Multi-pass membrane protein</topology>
    </subcellularLocation>
</comment>
<dbReference type="PANTHER" id="PTHR23508:SF10">
    <property type="entry name" value="CARBOXYLIC ACID TRANSPORTER PROTEIN HOMOLOG"/>
    <property type="match status" value="1"/>
</dbReference>
<feature type="transmembrane region" description="Helical" evidence="6">
    <location>
        <begin position="308"/>
        <end position="328"/>
    </location>
</feature>
<evidence type="ECO:0000256" key="4">
    <source>
        <dbReference type="ARBA" id="ARBA00023136"/>
    </source>
</evidence>
<evidence type="ECO:0000313" key="8">
    <source>
        <dbReference type="EMBL" id="RRO87672.1"/>
    </source>
</evidence>
<dbReference type="Proteomes" id="UP000276526">
    <property type="component" value="Unassembled WGS sequence"/>
</dbReference>
<proteinExistence type="predicted"/>
<dbReference type="EMBL" id="PQNK01000002">
    <property type="protein sequence ID" value="RRO87672.1"/>
    <property type="molecule type" value="Genomic_DNA"/>
</dbReference>
<dbReference type="PANTHER" id="PTHR23508">
    <property type="entry name" value="CARBOXYLIC ACID TRANSPORTER PROTEIN HOMOLOG"/>
    <property type="match status" value="1"/>
</dbReference>
<dbReference type="InterPro" id="IPR011701">
    <property type="entry name" value="MFS"/>
</dbReference>
<organism evidence="8 9">
    <name type="scientific">Corynebacterium bovis</name>
    <dbReference type="NCBI Taxonomy" id="36808"/>
    <lineage>
        <taxon>Bacteria</taxon>
        <taxon>Bacillati</taxon>
        <taxon>Actinomycetota</taxon>
        <taxon>Actinomycetes</taxon>
        <taxon>Mycobacteriales</taxon>
        <taxon>Corynebacteriaceae</taxon>
        <taxon>Corynebacterium</taxon>
    </lineage>
</organism>
<dbReference type="Gene3D" id="1.20.1250.20">
    <property type="entry name" value="MFS general substrate transporter like domains"/>
    <property type="match status" value="2"/>
</dbReference>
<dbReference type="GO" id="GO:0046943">
    <property type="term" value="F:carboxylic acid transmembrane transporter activity"/>
    <property type="evidence" value="ECO:0007669"/>
    <property type="project" value="TreeGrafter"/>
</dbReference>
<comment type="caution">
    <text evidence="8">The sequence shown here is derived from an EMBL/GenBank/DDBJ whole genome shotgun (WGS) entry which is preliminary data.</text>
</comment>
<feature type="region of interest" description="Disordered" evidence="5">
    <location>
        <begin position="429"/>
        <end position="454"/>
    </location>
</feature>
<evidence type="ECO:0000256" key="2">
    <source>
        <dbReference type="ARBA" id="ARBA00022692"/>
    </source>
</evidence>
<feature type="transmembrane region" description="Helical" evidence="6">
    <location>
        <begin position="373"/>
        <end position="394"/>
    </location>
</feature>
<dbReference type="SUPFAM" id="SSF103473">
    <property type="entry name" value="MFS general substrate transporter"/>
    <property type="match status" value="1"/>
</dbReference>
<evidence type="ECO:0000256" key="6">
    <source>
        <dbReference type="SAM" id="Phobius"/>
    </source>
</evidence>
<gene>
    <name evidence="8" type="ORF">CXF48_01830</name>
</gene>
<dbReference type="GO" id="GO:0005886">
    <property type="term" value="C:plasma membrane"/>
    <property type="evidence" value="ECO:0007669"/>
    <property type="project" value="UniProtKB-SubCell"/>
</dbReference>
<evidence type="ECO:0000313" key="9">
    <source>
        <dbReference type="Proteomes" id="UP000276526"/>
    </source>
</evidence>
<feature type="domain" description="Major facilitator superfamily (MFS) profile" evidence="7">
    <location>
        <begin position="28"/>
        <end position="426"/>
    </location>
</feature>